<dbReference type="Pfam" id="PF04264">
    <property type="entry name" value="YceI"/>
    <property type="match status" value="1"/>
</dbReference>
<evidence type="ECO:0000259" key="2">
    <source>
        <dbReference type="SMART" id="SM00867"/>
    </source>
</evidence>
<reference evidence="3 4" key="1">
    <citation type="submission" date="2020-06" db="EMBL/GenBank/DDBJ databases">
        <title>Sulfitobacter algicola sp. nov., isolated from green algae.</title>
        <authorList>
            <person name="Wang C."/>
        </authorList>
    </citation>
    <scope>NUCLEOTIDE SEQUENCE [LARGE SCALE GENOMIC DNA]</scope>
    <source>
        <strain evidence="3 4">1151</strain>
    </source>
</reference>
<dbReference type="Gene3D" id="2.40.128.110">
    <property type="entry name" value="Lipid/polyisoprenoid-binding, YceI-like"/>
    <property type="match status" value="1"/>
</dbReference>
<accession>A0ABX2IRY1</accession>
<dbReference type="InterPro" id="IPR007372">
    <property type="entry name" value="Lipid/polyisoprenoid-bd_YceI"/>
</dbReference>
<dbReference type="PANTHER" id="PTHR34406">
    <property type="entry name" value="PROTEIN YCEI"/>
    <property type="match status" value="1"/>
</dbReference>
<proteinExistence type="predicted"/>
<feature type="domain" description="Lipid/polyisoprenoid-binding YceI-like" evidence="2">
    <location>
        <begin position="29"/>
        <end position="201"/>
    </location>
</feature>
<dbReference type="EMBL" id="JABUFE010000007">
    <property type="protein sequence ID" value="NSX55664.1"/>
    <property type="molecule type" value="Genomic_DNA"/>
</dbReference>
<dbReference type="SMART" id="SM00867">
    <property type="entry name" value="YceI"/>
    <property type="match status" value="1"/>
</dbReference>
<feature type="chain" id="PRO_5045854377" evidence="1">
    <location>
        <begin position="21"/>
        <end position="205"/>
    </location>
</feature>
<comment type="caution">
    <text evidence="3">The sequence shown here is derived from an EMBL/GenBank/DDBJ whole genome shotgun (WGS) entry which is preliminary data.</text>
</comment>
<dbReference type="RefSeq" id="WP_174138814.1">
    <property type="nucleotide sequence ID" value="NZ_JABUFE010000007.1"/>
</dbReference>
<keyword evidence="4" id="KW-1185">Reference proteome</keyword>
<protein>
    <submittedName>
        <fullName evidence="3">Polyisoprenoid-binding protein</fullName>
    </submittedName>
</protein>
<evidence type="ECO:0000256" key="1">
    <source>
        <dbReference type="SAM" id="SignalP"/>
    </source>
</evidence>
<dbReference type="PANTHER" id="PTHR34406:SF1">
    <property type="entry name" value="PROTEIN YCEI"/>
    <property type="match status" value="1"/>
</dbReference>
<keyword evidence="1" id="KW-0732">Signal</keyword>
<gene>
    <name evidence="3" type="ORF">HRQ87_12705</name>
</gene>
<dbReference type="InterPro" id="IPR036761">
    <property type="entry name" value="TTHA0802/YceI-like_sf"/>
</dbReference>
<sequence length="205" mass="22046">MHRLITACLTSFALSSAAFATELVIPSGTYDLDSNHASVHWKVSHFGLSNYTGRFNKISGTLELDAENPTASSVSIMIDPTSISTGFPNPEEVNFDAKLSTAPEWFNTGEHPEIMFTSTELTMNDDGTGTMTGDLTLMGETRPVTLDVTMNAQLPEHPMREGVAAVGFSATGMIDRTEFGFATGTPAIGSEVELLIEVEFLQQSS</sequence>
<organism evidence="3 4">
    <name type="scientific">Parasulfitobacter algicola</name>
    <dbReference type="NCBI Taxonomy" id="2614809"/>
    <lineage>
        <taxon>Bacteria</taxon>
        <taxon>Pseudomonadati</taxon>
        <taxon>Pseudomonadota</taxon>
        <taxon>Alphaproteobacteria</taxon>
        <taxon>Rhodobacterales</taxon>
        <taxon>Roseobacteraceae</taxon>
        <taxon>Parasulfitobacter</taxon>
    </lineage>
</organism>
<evidence type="ECO:0000313" key="4">
    <source>
        <dbReference type="Proteomes" id="UP000777935"/>
    </source>
</evidence>
<evidence type="ECO:0000313" key="3">
    <source>
        <dbReference type="EMBL" id="NSX55664.1"/>
    </source>
</evidence>
<dbReference type="Proteomes" id="UP000777935">
    <property type="component" value="Unassembled WGS sequence"/>
</dbReference>
<dbReference type="SUPFAM" id="SSF101874">
    <property type="entry name" value="YceI-like"/>
    <property type="match status" value="1"/>
</dbReference>
<feature type="signal peptide" evidence="1">
    <location>
        <begin position="1"/>
        <end position="20"/>
    </location>
</feature>
<name>A0ABX2IRY1_9RHOB</name>